<evidence type="ECO:0000259" key="1">
    <source>
        <dbReference type="Pfam" id="PF00711"/>
    </source>
</evidence>
<dbReference type="AlphaFoldDB" id="A0A670HNJ3"/>
<organism evidence="2 3">
    <name type="scientific">Podarcis muralis</name>
    <name type="common">Wall lizard</name>
    <name type="synonym">Lacerta muralis</name>
    <dbReference type="NCBI Taxonomy" id="64176"/>
    <lineage>
        <taxon>Eukaryota</taxon>
        <taxon>Metazoa</taxon>
        <taxon>Chordata</taxon>
        <taxon>Craniata</taxon>
        <taxon>Vertebrata</taxon>
        <taxon>Euteleostomi</taxon>
        <taxon>Lepidosauria</taxon>
        <taxon>Squamata</taxon>
        <taxon>Bifurcata</taxon>
        <taxon>Unidentata</taxon>
        <taxon>Episquamata</taxon>
        <taxon>Laterata</taxon>
        <taxon>Lacertibaenia</taxon>
        <taxon>Lacertidae</taxon>
        <taxon>Podarcis</taxon>
    </lineage>
</organism>
<evidence type="ECO:0000313" key="2">
    <source>
        <dbReference type="Ensembl" id="ENSPMRP00000001086.1"/>
    </source>
</evidence>
<name>A0A670HNJ3_PODMU</name>
<accession>A0A670HNJ3</accession>
<reference evidence="2" key="3">
    <citation type="submission" date="2025-09" db="UniProtKB">
        <authorList>
            <consortium name="Ensembl"/>
        </authorList>
    </citation>
    <scope>IDENTIFICATION</scope>
</reference>
<sequence length="70" mass="8342">MQIYGIRSAQNQEPQNARQCYNANGICFPIRCPNNYKRIGRCFILISPRKPCQTFRFQRTFTNRNTHFLV</sequence>
<proteinExistence type="predicted"/>
<dbReference type="Gene3D" id="3.10.360.10">
    <property type="entry name" value="Antimicrobial Peptide, Beta-defensin 2, Chain A"/>
    <property type="match status" value="1"/>
</dbReference>
<dbReference type="GO" id="GO:0006952">
    <property type="term" value="P:defense response"/>
    <property type="evidence" value="ECO:0007669"/>
    <property type="project" value="InterPro"/>
</dbReference>
<keyword evidence="3" id="KW-1185">Reference proteome</keyword>
<reference evidence="2" key="2">
    <citation type="submission" date="2025-08" db="UniProtKB">
        <authorList>
            <consortium name="Ensembl"/>
        </authorList>
    </citation>
    <scope>IDENTIFICATION</scope>
</reference>
<dbReference type="Proteomes" id="UP000472272">
    <property type="component" value="Chromosome 3"/>
</dbReference>
<feature type="domain" description="Beta-defensin-like" evidence="1">
    <location>
        <begin position="18"/>
        <end position="43"/>
    </location>
</feature>
<dbReference type="SUPFAM" id="SSF57392">
    <property type="entry name" value="Defensin-like"/>
    <property type="match status" value="1"/>
</dbReference>
<dbReference type="Ensembl" id="ENSPMRT00000001148.1">
    <property type="protein sequence ID" value="ENSPMRP00000001086.1"/>
    <property type="gene ID" value="ENSPMRG00000000796.1"/>
</dbReference>
<dbReference type="GO" id="GO:0005576">
    <property type="term" value="C:extracellular region"/>
    <property type="evidence" value="ECO:0007669"/>
    <property type="project" value="InterPro"/>
</dbReference>
<protein>
    <recommendedName>
        <fullName evidence="1">Beta-defensin-like domain-containing protein</fullName>
    </recommendedName>
</protein>
<dbReference type="Pfam" id="PF00711">
    <property type="entry name" value="Defensin_beta"/>
    <property type="match status" value="1"/>
</dbReference>
<reference evidence="2 3" key="1">
    <citation type="journal article" date="2019" name="Proc. Natl. Acad. Sci. U.S.A.">
        <title>Regulatory changes in pterin and carotenoid genes underlie balanced color polymorphisms in the wall lizard.</title>
        <authorList>
            <person name="Andrade P."/>
            <person name="Pinho C."/>
            <person name="Perez I de Lanuza G."/>
            <person name="Afonso S."/>
            <person name="Brejcha J."/>
            <person name="Rubin C.J."/>
            <person name="Wallerman O."/>
            <person name="Pereira P."/>
            <person name="Sabatino S.J."/>
            <person name="Bellati A."/>
            <person name="Pellitteri-Rosa D."/>
            <person name="Bosakova Z."/>
            <person name="Bunikis I."/>
            <person name="Carretero M.A."/>
            <person name="Feiner N."/>
            <person name="Marsik P."/>
            <person name="Pauperio F."/>
            <person name="Salvi D."/>
            <person name="Soler L."/>
            <person name="While G.M."/>
            <person name="Uller T."/>
            <person name="Font E."/>
            <person name="Andersson L."/>
            <person name="Carneiro M."/>
        </authorList>
    </citation>
    <scope>NUCLEOTIDE SEQUENCE</scope>
</reference>
<dbReference type="InterPro" id="IPR001855">
    <property type="entry name" value="Defensin_beta-like"/>
</dbReference>
<evidence type="ECO:0000313" key="3">
    <source>
        <dbReference type="Proteomes" id="UP000472272"/>
    </source>
</evidence>